<dbReference type="GO" id="GO:0030015">
    <property type="term" value="C:CCR4-NOT core complex"/>
    <property type="evidence" value="ECO:0007669"/>
    <property type="project" value="InterPro"/>
</dbReference>
<dbReference type="InterPro" id="IPR007282">
    <property type="entry name" value="NOT2/3/5_C"/>
</dbReference>
<feature type="region of interest" description="Disordered" evidence="4">
    <location>
        <begin position="552"/>
        <end position="593"/>
    </location>
</feature>
<evidence type="ECO:0000256" key="1">
    <source>
        <dbReference type="ARBA" id="ARBA00007682"/>
    </source>
</evidence>
<feature type="compositionally biased region" description="Polar residues" evidence="4">
    <location>
        <begin position="298"/>
        <end position="308"/>
    </location>
</feature>
<feature type="region of interest" description="Disordered" evidence="4">
    <location>
        <begin position="50"/>
        <end position="76"/>
    </location>
</feature>
<keyword evidence="7" id="KW-1185">Reference proteome</keyword>
<name>A0A5C3L529_COPMA</name>
<evidence type="ECO:0000313" key="6">
    <source>
        <dbReference type="EMBL" id="TFK27673.1"/>
    </source>
</evidence>
<dbReference type="InterPro" id="IPR038635">
    <property type="entry name" value="CCR4-NOT_su2/3/5_C_sf"/>
</dbReference>
<organism evidence="6 7">
    <name type="scientific">Coprinopsis marcescibilis</name>
    <name type="common">Agaric fungus</name>
    <name type="synonym">Psathyrella marcescibilis</name>
    <dbReference type="NCBI Taxonomy" id="230819"/>
    <lineage>
        <taxon>Eukaryota</taxon>
        <taxon>Fungi</taxon>
        <taxon>Dikarya</taxon>
        <taxon>Basidiomycota</taxon>
        <taxon>Agaricomycotina</taxon>
        <taxon>Agaricomycetes</taxon>
        <taxon>Agaricomycetidae</taxon>
        <taxon>Agaricales</taxon>
        <taxon>Agaricineae</taxon>
        <taxon>Psathyrellaceae</taxon>
        <taxon>Coprinopsis</taxon>
    </lineage>
</organism>
<proteinExistence type="inferred from homology"/>
<dbReference type="GO" id="GO:0000289">
    <property type="term" value="P:nuclear-transcribed mRNA poly(A) tail shortening"/>
    <property type="evidence" value="ECO:0007669"/>
    <property type="project" value="UniProtKB-ARBA"/>
</dbReference>
<feature type="compositionally biased region" description="Low complexity" evidence="4">
    <location>
        <begin position="188"/>
        <end position="200"/>
    </location>
</feature>
<feature type="region of interest" description="Disordered" evidence="4">
    <location>
        <begin position="1"/>
        <end position="22"/>
    </location>
</feature>
<feature type="compositionally biased region" description="Polar residues" evidence="4">
    <location>
        <begin position="1"/>
        <end position="16"/>
    </location>
</feature>
<keyword evidence="2" id="KW-0805">Transcription regulation</keyword>
<sequence>MNRAGQPQQRGPSLTATPGIATQFRAPFPGGYGLPPRNVNVLQAAGYVPGLQPSNHRTTSQQSVQSMTPQPPGFMQTRAQSSYAFGAGNLGQHQASGPLQQQQISSQQQQQTNGTSTPMLPHLAHSSVIGTPSLSSASEVALDPNDFPALGSTSTNNTSSSTPGNVTSTTSYASHAGTATSLSGPGSGTNAGSIGAAGSGNPPRDFTPDDFPALGGQQHSNQSQNATGGQNSSQDSIPHPPGLNGFQPDFQSRARNLMGDLTSGLQQGTPGLLNIAHTQTRNVHPGFQQPQESEKQQRNGSGQTSLPSHLNPPTGIQPPSGTYTQQQAGEANAANPNGSSHQNAGSNSNSTARTQHPQTPAQQILVSAADRWGLLSLVTLMKTANTELDHGFTSIGSDLGTMGLDMAFSGNLYSTFITPWADQSAAHQVEPDFQLPPCYLSVQAPPPGPAKAALFSDETLFFMFYSSPRDALQEVAAQELWNRNWRWHKDLRLWITKESGTPPSQKVQGGEQGLYTIWEPENWSKEQKELTVLYSDLEEKSQPAFLPGPGLVPSHQGSIGQGQAAAQHAQPGQIAAALQNPSQRAPFQMGVTA</sequence>
<evidence type="ECO:0000256" key="3">
    <source>
        <dbReference type="ARBA" id="ARBA00023163"/>
    </source>
</evidence>
<dbReference type="GO" id="GO:0006355">
    <property type="term" value="P:regulation of DNA-templated transcription"/>
    <property type="evidence" value="ECO:0007669"/>
    <property type="project" value="InterPro"/>
</dbReference>
<feature type="compositionally biased region" description="Polar residues" evidence="4">
    <location>
        <begin position="317"/>
        <end position="359"/>
    </location>
</feature>
<dbReference type="PANTHER" id="PTHR23326">
    <property type="entry name" value="CCR4 NOT-RELATED"/>
    <property type="match status" value="1"/>
</dbReference>
<dbReference type="STRING" id="230819.A0A5C3L529"/>
<dbReference type="Pfam" id="PF04153">
    <property type="entry name" value="NOT2_3_5_C"/>
    <property type="match status" value="1"/>
</dbReference>
<keyword evidence="3" id="KW-0804">Transcription</keyword>
<evidence type="ECO:0000256" key="4">
    <source>
        <dbReference type="SAM" id="MobiDB-lite"/>
    </source>
</evidence>
<feature type="region of interest" description="Disordered" evidence="4">
    <location>
        <begin position="284"/>
        <end position="359"/>
    </location>
</feature>
<feature type="region of interest" description="Disordered" evidence="4">
    <location>
        <begin position="88"/>
        <end position="250"/>
    </location>
</feature>
<gene>
    <name evidence="6" type="ORF">FA15DRAFT_666131</name>
</gene>
<feature type="domain" description="NOT2/NOT3/NOT5 C-terminal" evidence="5">
    <location>
        <begin position="413"/>
        <end position="537"/>
    </location>
</feature>
<evidence type="ECO:0000313" key="7">
    <source>
        <dbReference type="Proteomes" id="UP000307440"/>
    </source>
</evidence>
<feature type="compositionally biased region" description="Polar residues" evidence="4">
    <location>
        <begin position="52"/>
        <end position="68"/>
    </location>
</feature>
<dbReference type="EMBL" id="ML210162">
    <property type="protein sequence ID" value="TFK27673.1"/>
    <property type="molecule type" value="Genomic_DNA"/>
</dbReference>
<dbReference type="Proteomes" id="UP000307440">
    <property type="component" value="Unassembled WGS sequence"/>
</dbReference>
<evidence type="ECO:0000259" key="5">
    <source>
        <dbReference type="Pfam" id="PF04153"/>
    </source>
</evidence>
<feature type="compositionally biased region" description="Low complexity" evidence="4">
    <location>
        <begin position="152"/>
        <end position="171"/>
    </location>
</feature>
<feature type="compositionally biased region" description="Low complexity" evidence="4">
    <location>
        <begin position="554"/>
        <end position="577"/>
    </location>
</feature>
<evidence type="ECO:0000256" key="2">
    <source>
        <dbReference type="ARBA" id="ARBA00023015"/>
    </source>
</evidence>
<dbReference type="Gene3D" id="2.30.30.1020">
    <property type="entry name" value="CCR4-NOT complex subunit 2/3/5, C-terminal domain"/>
    <property type="match status" value="1"/>
</dbReference>
<feature type="compositionally biased region" description="Polar residues" evidence="4">
    <location>
        <begin position="217"/>
        <end position="236"/>
    </location>
</feature>
<accession>A0A5C3L529</accession>
<comment type="similarity">
    <text evidence="1">Belongs to the CNOT2/3/5 family.</text>
</comment>
<protein>
    <submittedName>
        <fullName evidence="6">NOT2 family protein</fullName>
    </submittedName>
</protein>
<feature type="compositionally biased region" description="Polar residues" evidence="4">
    <location>
        <begin position="128"/>
        <end position="138"/>
    </location>
</feature>
<dbReference type="AlphaFoldDB" id="A0A5C3L529"/>
<reference evidence="6 7" key="1">
    <citation type="journal article" date="2019" name="Nat. Ecol. Evol.">
        <title>Megaphylogeny resolves global patterns of mushroom evolution.</title>
        <authorList>
            <person name="Varga T."/>
            <person name="Krizsan K."/>
            <person name="Foldi C."/>
            <person name="Dima B."/>
            <person name="Sanchez-Garcia M."/>
            <person name="Sanchez-Ramirez S."/>
            <person name="Szollosi G.J."/>
            <person name="Szarkandi J.G."/>
            <person name="Papp V."/>
            <person name="Albert L."/>
            <person name="Andreopoulos W."/>
            <person name="Angelini C."/>
            <person name="Antonin V."/>
            <person name="Barry K.W."/>
            <person name="Bougher N.L."/>
            <person name="Buchanan P."/>
            <person name="Buyck B."/>
            <person name="Bense V."/>
            <person name="Catcheside P."/>
            <person name="Chovatia M."/>
            <person name="Cooper J."/>
            <person name="Damon W."/>
            <person name="Desjardin D."/>
            <person name="Finy P."/>
            <person name="Geml J."/>
            <person name="Haridas S."/>
            <person name="Hughes K."/>
            <person name="Justo A."/>
            <person name="Karasinski D."/>
            <person name="Kautmanova I."/>
            <person name="Kiss B."/>
            <person name="Kocsube S."/>
            <person name="Kotiranta H."/>
            <person name="LaButti K.M."/>
            <person name="Lechner B.E."/>
            <person name="Liimatainen K."/>
            <person name="Lipzen A."/>
            <person name="Lukacs Z."/>
            <person name="Mihaltcheva S."/>
            <person name="Morgado L.N."/>
            <person name="Niskanen T."/>
            <person name="Noordeloos M.E."/>
            <person name="Ohm R.A."/>
            <person name="Ortiz-Santana B."/>
            <person name="Ovrebo C."/>
            <person name="Racz N."/>
            <person name="Riley R."/>
            <person name="Savchenko A."/>
            <person name="Shiryaev A."/>
            <person name="Soop K."/>
            <person name="Spirin V."/>
            <person name="Szebenyi C."/>
            <person name="Tomsovsky M."/>
            <person name="Tulloss R.E."/>
            <person name="Uehling J."/>
            <person name="Grigoriev I.V."/>
            <person name="Vagvolgyi C."/>
            <person name="Papp T."/>
            <person name="Martin F.M."/>
            <person name="Miettinen O."/>
            <person name="Hibbett D.S."/>
            <person name="Nagy L.G."/>
        </authorList>
    </citation>
    <scope>NUCLEOTIDE SEQUENCE [LARGE SCALE GENOMIC DNA]</scope>
    <source>
        <strain evidence="6 7">CBS 121175</strain>
    </source>
</reference>
<dbReference type="OrthoDB" id="25391at2759"/>
<dbReference type="InterPro" id="IPR040168">
    <property type="entry name" value="Not2/3/5"/>
</dbReference>
<feature type="compositionally biased region" description="Low complexity" evidence="4">
    <location>
        <begin position="100"/>
        <end position="111"/>
    </location>
</feature>